<dbReference type="GO" id="GO:0030488">
    <property type="term" value="P:tRNA methylation"/>
    <property type="evidence" value="ECO:0007669"/>
    <property type="project" value="TreeGrafter"/>
</dbReference>
<dbReference type="PANTHER" id="PTHR14911">
    <property type="entry name" value="THUMP DOMAIN-CONTAINING"/>
    <property type="match status" value="1"/>
</dbReference>
<evidence type="ECO:0000313" key="3">
    <source>
        <dbReference type="EMBL" id="KAF9583338.1"/>
    </source>
</evidence>
<feature type="domain" description="Ribosomal RNA large subunit methyltransferase K/L-like methyltransferase" evidence="2">
    <location>
        <begin position="331"/>
        <end position="383"/>
    </location>
</feature>
<proteinExistence type="predicted"/>
<feature type="region of interest" description="Disordered" evidence="1">
    <location>
        <begin position="270"/>
        <end position="309"/>
    </location>
</feature>
<gene>
    <name evidence="3" type="ORF">BGW38_009729</name>
</gene>
<feature type="compositionally biased region" description="Basic and acidic residues" evidence="1">
    <location>
        <begin position="280"/>
        <end position="301"/>
    </location>
</feature>
<reference evidence="3" key="1">
    <citation type="journal article" date="2020" name="Fungal Divers.">
        <title>Resolving the Mortierellaceae phylogeny through synthesis of multi-gene phylogenetics and phylogenomics.</title>
        <authorList>
            <person name="Vandepol N."/>
            <person name="Liber J."/>
            <person name="Desiro A."/>
            <person name="Na H."/>
            <person name="Kennedy M."/>
            <person name="Barry K."/>
            <person name="Grigoriev I.V."/>
            <person name="Miller A.N."/>
            <person name="O'Donnell K."/>
            <person name="Stajich J.E."/>
            <person name="Bonito G."/>
        </authorList>
    </citation>
    <scope>NUCLEOTIDE SEQUENCE</scope>
    <source>
        <strain evidence="3">KOD1015</strain>
    </source>
</reference>
<keyword evidence="4" id="KW-1185">Reference proteome</keyword>
<dbReference type="InterPro" id="IPR029063">
    <property type="entry name" value="SAM-dependent_MTases_sf"/>
</dbReference>
<dbReference type="Pfam" id="PF01170">
    <property type="entry name" value="UPF0020"/>
    <property type="match status" value="1"/>
</dbReference>
<dbReference type="AlphaFoldDB" id="A0A9P6FWW0"/>
<dbReference type="Gene3D" id="3.40.50.150">
    <property type="entry name" value="Vaccinia Virus protein VP39"/>
    <property type="match status" value="1"/>
</dbReference>
<name>A0A9P6FWW0_9FUNG</name>
<evidence type="ECO:0000256" key="1">
    <source>
        <dbReference type="SAM" id="MobiDB-lite"/>
    </source>
</evidence>
<dbReference type="PANTHER" id="PTHR14911:SF13">
    <property type="entry name" value="TRNA (GUANINE(6)-N2)-METHYLTRANSFERASE THUMP3"/>
    <property type="match status" value="1"/>
</dbReference>
<dbReference type="Proteomes" id="UP000780801">
    <property type="component" value="Unassembled WGS sequence"/>
</dbReference>
<sequence>MPAFIDLFLAVPIGFEDIAVQRLPRALITLAADIEYATRSGYIHLRFPMYIDETIADLATEPILNDQVIDKLAALVRDPPISIFNAYIGVGQLSIPQQVLSKPEDLMNFSMAGSHNKLQEHSKEDNVFLTEPGQGPSDTSVTLDQSTLAKQSMQRLTTMQPCPNDRQWLSALSIFRRVCARSQLSEPLAVRLGYRTGSASRAAPTLPIRFRASFDRGNIQHKGIRSQDVAAALGGMAGDVFPEWKVDLKVYDIEVMGWWIEKTQGSTHVKSNYCPVESRSQSENHASKKTRLDQPQEEQHSRQLQVENKDNPLQMQISLTLPLAFSNCPHRYRPVDGRTSLKIEIAYNLLTFANIQPGDVVLDACAGVGTLPIVGAIHYPQSLFLGLELVPENIDKAATNAEAMAQRQDQTAKRTLRSHSRASLLLGDARVIPLRSDSVDLIISGIVKTKGALFSYLCAFSFLSY</sequence>
<dbReference type="OrthoDB" id="47730at2759"/>
<dbReference type="GO" id="GO:0043527">
    <property type="term" value="C:tRNA methyltransferase complex"/>
    <property type="evidence" value="ECO:0007669"/>
    <property type="project" value="UniProtKB-ARBA"/>
</dbReference>
<accession>A0A9P6FWW0</accession>
<organism evidence="3 4">
    <name type="scientific">Lunasporangiospora selenospora</name>
    <dbReference type="NCBI Taxonomy" id="979761"/>
    <lineage>
        <taxon>Eukaryota</taxon>
        <taxon>Fungi</taxon>
        <taxon>Fungi incertae sedis</taxon>
        <taxon>Mucoromycota</taxon>
        <taxon>Mortierellomycotina</taxon>
        <taxon>Mortierellomycetes</taxon>
        <taxon>Mortierellales</taxon>
        <taxon>Mortierellaceae</taxon>
        <taxon>Lunasporangiospora</taxon>
    </lineage>
</organism>
<dbReference type="SUPFAM" id="SSF53335">
    <property type="entry name" value="S-adenosyl-L-methionine-dependent methyltransferases"/>
    <property type="match status" value="1"/>
</dbReference>
<dbReference type="EMBL" id="JAABOA010000732">
    <property type="protein sequence ID" value="KAF9583338.1"/>
    <property type="molecule type" value="Genomic_DNA"/>
</dbReference>
<comment type="caution">
    <text evidence="3">The sequence shown here is derived from an EMBL/GenBank/DDBJ whole genome shotgun (WGS) entry which is preliminary data.</text>
</comment>
<evidence type="ECO:0000259" key="2">
    <source>
        <dbReference type="Pfam" id="PF01170"/>
    </source>
</evidence>
<evidence type="ECO:0000313" key="4">
    <source>
        <dbReference type="Proteomes" id="UP000780801"/>
    </source>
</evidence>
<dbReference type="GO" id="GO:0016423">
    <property type="term" value="F:tRNA (guanine) methyltransferase activity"/>
    <property type="evidence" value="ECO:0007669"/>
    <property type="project" value="TreeGrafter"/>
</dbReference>
<protein>
    <recommendedName>
        <fullName evidence="2">Ribosomal RNA large subunit methyltransferase K/L-like methyltransferase domain-containing protein</fullName>
    </recommendedName>
</protein>
<dbReference type="InterPro" id="IPR000241">
    <property type="entry name" value="RlmKL-like_Mtase"/>
</dbReference>